<dbReference type="PANTHER" id="PTHR14102:SF12">
    <property type="entry name" value="CDNA SEQUENCE BC034090"/>
    <property type="match status" value="1"/>
</dbReference>
<dbReference type="SUPFAM" id="SSF50156">
    <property type="entry name" value="PDZ domain-like"/>
    <property type="match status" value="1"/>
</dbReference>
<dbReference type="Gene3D" id="2.30.42.10">
    <property type="match status" value="1"/>
</dbReference>
<dbReference type="GO" id="GO:0007163">
    <property type="term" value="P:establishment or maintenance of cell polarity"/>
    <property type="evidence" value="ECO:0007669"/>
    <property type="project" value="TreeGrafter"/>
</dbReference>
<feature type="compositionally biased region" description="Low complexity" evidence="1">
    <location>
        <begin position="253"/>
        <end position="264"/>
    </location>
</feature>
<dbReference type="GO" id="GO:0005938">
    <property type="term" value="C:cell cortex"/>
    <property type="evidence" value="ECO:0007669"/>
    <property type="project" value="TreeGrafter"/>
</dbReference>
<protein>
    <recommendedName>
        <fullName evidence="2">PDZ domain-containing protein</fullName>
    </recommendedName>
</protein>
<dbReference type="AlphaFoldDB" id="A0A267GA10"/>
<dbReference type="PROSITE" id="PS50106">
    <property type="entry name" value="PDZ"/>
    <property type="match status" value="1"/>
</dbReference>
<organism evidence="3 4">
    <name type="scientific">Macrostomum lignano</name>
    <dbReference type="NCBI Taxonomy" id="282301"/>
    <lineage>
        <taxon>Eukaryota</taxon>
        <taxon>Metazoa</taxon>
        <taxon>Spiralia</taxon>
        <taxon>Lophotrochozoa</taxon>
        <taxon>Platyhelminthes</taxon>
        <taxon>Rhabditophora</taxon>
        <taxon>Macrostomorpha</taxon>
        <taxon>Macrostomida</taxon>
        <taxon>Macrostomidae</taxon>
        <taxon>Macrostomum</taxon>
    </lineage>
</organism>
<evidence type="ECO:0000259" key="2">
    <source>
        <dbReference type="PROSITE" id="PS50106"/>
    </source>
</evidence>
<feature type="region of interest" description="Disordered" evidence="1">
    <location>
        <begin position="238"/>
        <end position="264"/>
    </location>
</feature>
<evidence type="ECO:0000256" key="1">
    <source>
        <dbReference type="SAM" id="MobiDB-lite"/>
    </source>
</evidence>
<dbReference type="OrthoDB" id="10058001at2759"/>
<reference evidence="3 4" key="1">
    <citation type="submission" date="2017-06" db="EMBL/GenBank/DDBJ databases">
        <title>A platform for efficient transgenesis in Macrostomum lignano, a flatworm model organism for stem cell research.</title>
        <authorList>
            <person name="Berezikov E."/>
        </authorList>
    </citation>
    <scope>NUCLEOTIDE SEQUENCE [LARGE SCALE GENOMIC DNA]</scope>
    <source>
        <strain evidence="3">DV1</strain>
        <tissue evidence="3">Whole organism</tissue>
    </source>
</reference>
<name>A0A267GA10_9PLAT</name>
<proteinExistence type="predicted"/>
<gene>
    <name evidence="3" type="ORF">BOX15_Mlig012543g3</name>
</gene>
<dbReference type="GO" id="GO:0005634">
    <property type="term" value="C:nucleus"/>
    <property type="evidence" value="ECO:0007669"/>
    <property type="project" value="TreeGrafter"/>
</dbReference>
<dbReference type="InterPro" id="IPR001478">
    <property type="entry name" value="PDZ"/>
</dbReference>
<dbReference type="GO" id="GO:0007098">
    <property type="term" value="P:centrosome cycle"/>
    <property type="evidence" value="ECO:0007669"/>
    <property type="project" value="TreeGrafter"/>
</dbReference>
<feature type="region of interest" description="Disordered" evidence="1">
    <location>
        <begin position="289"/>
        <end position="311"/>
    </location>
</feature>
<feature type="region of interest" description="Disordered" evidence="1">
    <location>
        <begin position="1"/>
        <end position="23"/>
    </location>
</feature>
<keyword evidence="4" id="KW-1185">Reference proteome</keyword>
<feature type="region of interest" description="Disordered" evidence="1">
    <location>
        <begin position="330"/>
        <end position="362"/>
    </location>
</feature>
<evidence type="ECO:0000313" key="4">
    <source>
        <dbReference type="Proteomes" id="UP000215902"/>
    </source>
</evidence>
<feature type="region of interest" description="Disordered" evidence="1">
    <location>
        <begin position="159"/>
        <end position="179"/>
    </location>
</feature>
<evidence type="ECO:0000313" key="3">
    <source>
        <dbReference type="EMBL" id="PAA82139.1"/>
    </source>
</evidence>
<dbReference type="EMBL" id="NIVC01000493">
    <property type="protein sequence ID" value="PAA82139.1"/>
    <property type="molecule type" value="Genomic_DNA"/>
</dbReference>
<feature type="compositionally biased region" description="Basic and acidic residues" evidence="1">
    <location>
        <begin position="1"/>
        <end position="17"/>
    </location>
</feature>
<dbReference type="Proteomes" id="UP000215902">
    <property type="component" value="Unassembled WGS sequence"/>
</dbReference>
<dbReference type="InterPro" id="IPR036034">
    <property type="entry name" value="PDZ_sf"/>
</dbReference>
<feature type="non-terminal residue" evidence="3">
    <location>
        <position position="1"/>
    </location>
</feature>
<feature type="domain" description="PDZ" evidence="2">
    <location>
        <begin position="380"/>
        <end position="446"/>
    </location>
</feature>
<dbReference type="STRING" id="282301.A0A267GA10"/>
<sequence>APPHEDNHQEPRTEIRSGPHTHPSTINFLVAHTRRRNRFQLTSVSLRFECFYNKKTHASANLSDMSIQCDTKAPGAPAPLRANHNVPLFGAGALGAIWPGQGAAAGGPARLFASRTQPQLHSASAAAPSTPVAKVQPMKRPAPAVAVGSCLPLKRPAPLANAEDEVNDDRPPAPKQLTRCRPASPAIATNPLYRRRSRDIPSGGLPDRHQSAVANVAFPTLTATPIFQQTAAAVSAGKIDAQTSPRQPAVPEASAATPGASASGMSLTNWVRSARCRLARLRRSFSASRVDAAAATKSTSMLSGSDAPTPKRLFASRKRHASLQRLVQRLAASPAGGPTVTSAKKISSPRGSGTASSVGTSSPMAVSGRVLKLLPDGSRLVQLKRPRGGKFGFFVLRQKGGVYLSRFNDPATQRRYRSVLGVGDEILEIEDMPTTAMPLDDLHRLISDKRSLLIRVRSCYAW</sequence>
<dbReference type="GO" id="GO:0016324">
    <property type="term" value="C:apical plasma membrane"/>
    <property type="evidence" value="ECO:0007669"/>
    <property type="project" value="TreeGrafter"/>
</dbReference>
<comment type="caution">
    <text evidence="3">The sequence shown here is derived from an EMBL/GenBank/DDBJ whole genome shotgun (WGS) entry which is preliminary data.</text>
</comment>
<feature type="compositionally biased region" description="Low complexity" evidence="1">
    <location>
        <begin position="351"/>
        <end position="362"/>
    </location>
</feature>
<dbReference type="GO" id="GO:0060341">
    <property type="term" value="P:regulation of cellular localization"/>
    <property type="evidence" value="ECO:0007669"/>
    <property type="project" value="TreeGrafter"/>
</dbReference>
<dbReference type="InterPro" id="IPR051741">
    <property type="entry name" value="PAR6_homolog"/>
</dbReference>
<accession>A0A267GA10</accession>
<dbReference type="PANTHER" id="PTHR14102">
    <property type="entry name" value="PAR-6-RELATED"/>
    <property type="match status" value="1"/>
</dbReference>